<sequence length="141" mass="15116">MTFFKKPYLGLPVLVVLGLSIQGCVVSGNQNQARQADRSLVTSAVTADKGNIDDALPPADQQVIRDFVAKAGKNQGNVLVWTSQETGNRGTISALADLQENGHACRTFQTTRESYDGVLLFSGKACNISGNVWTMTDLKAL</sequence>
<dbReference type="Pfam" id="PF16998">
    <property type="entry name" value="17kDa_Anti_2"/>
    <property type="match status" value="1"/>
</dbReference>
<evidence type="ECO:0000313" key="2">
    <source>
        <dbReference type="EMBL" id="AQS42292.1"/>
    </source>
</evidence>
<dbReference type="EMBL" id="CP017315">
    <property type="protein sequence ID" value="AQS42292.1"/>
    <property type="molecule type" value="Genomic_DNA"/>
</dbReference>
<gene>
    <name evidence="2" type="ORF">BHV28_16140</name>
</gene>
<name>A0A1U9JWM8_9HYPH</name>
<evidence type="ECO:0000313" key="3">
    <source>
        <dbReference type="Proteomes" id="UP000188912"/>
    </source>
</evidence>
<reference evidence="2 3" key="2">
    <citation type="journal article" date="2016" name="Sci. Rep.">
        <title>The genome of Rhizobiales bacteria in predatory ants reveals urease gene functions but no genes for nitrogen fixation.</title>
        <authorList>
            <person name="Neuvonen M.M."/>
            <person name="Tamarit D."/>
            <person name="Naslund K."/>
            <person name="Liebig J."/>
            <person name="Feldhaar H."/>
            <person name="Moran N.A."/>
            <person name="Guy L."/>
            <person name="Andersson S.G."/>
        </authorList>
    </citation>
    <scope>NUCLEOTIDE SEQUENCE [LARGE SCALE GENOMIC DNA]</scope>
    <source>
        <strain evidence="2 3">Hsal</strain>
    </source>
</reference>
<protein>
    <recommendedName>
        <fullName evidence="1">Surface antigen domain-containing protein</fullName>
    </recommendedName>
</protein>
<reference evidence="2 3" key="1">
    <citation type="journal article" date="2010" name="Science">
        <title>Genomic comparison of the ants Camponotus floridanus and Harpegnathos saltator.</title>
        <authorList>
            <person name="Bonasio R."/>
            <person name="Zhang G."/>
            <person name="Ye C."/>
            <person name="Mutti N.S."/>
            <person name="Fang X."/>
            <person name="Qin N."/>
            <person name="Donahue G."/>
            <person name="Yang P."/>
            <person name="Li Q."/>
            <person name="Li C."/>
            <person name="Zhang P."/>
            <person name="Huang Z."/>
            <person name="Berger S.L."/>
            <person name="Reinberg D."/>
            <person name="Wang J."/>
            <person name="Liebig J."/>
        </authorList>
    </citation>
    <scope>NUCLEOTIDE SEQUENCE [LARGE SCALE GENOMIC DNA]</scope>
    <source>
        <strain evidence="2 3">Hsal</strain>
    </source>
</reference>
<evidence type="ECO:0000259" key="1">
    <source>
        <dbReference type="Pfam" id="PF16998"/>
    </source>
</evidence>
<dbReference type="PROSITE" id="PS51257">
    <property type="entry name" value="PROKAR_LIPOPROTEIN"/>
    <property type="match status" value="1"/>
</dbReference>
<dbReference type="KEGG" id="thd:BHV28_16140"/>
<feature type="domain" description="Surface antigen" evidence="1">
    <location>
        <begin position="34"/>
        <end position="139"/>
    </location>
</feature>
<dbReference type="Proteomes" id="UP000188912">
    <property type="component" value="Chromosome"/>
</dbReference>
<organism evidence="2 3">
    <name type="scientific">Candidatus Tokpelaia hoelldobleri</name>
    <dbReference type="NCBI Taxonomy" id="1902579"/>
    <lineage>
        <taxon>Bacteria</taxon>
        <taxon>Pseudomonadati</taxon>
        <taxon>Pseudomonadota</taxon>
        <taxon>Alphaproteobacteria</taxon>
        <taxon>Hyphomicrobiales</taxon>
        <taxon>Candidatus Tokpelaia</taxon>
    </lineage>
</organism>
<dbReference type="InterPro" id="IPR032635">
    <property type="entry name" value="Anti_2"/>
</dbReference>
<dbReference type="AlphaFoldDB" id="A0A1U9JWM8"/>
<accession>A0A1U9JWM8</accession>
<keyword evidence="3" id="KW-1185">Reference proteome</keyword>
<proteinExistence type="predicted"/>